<evidence type="ECO:0000259" key="1">
    <source>
        <dbReference type="Pfam" id="PF07883"/>
    </source>
</evidence>
<name>A0A3R7IHU1_9BURK</name>
<dbReference type="InterPro" id="IPR011051">
    <property type="entry name" value="RmlC_Cupin_sf"/>
</dbReference>
<sequence length="111" mass="11946">MALPHVAPGEITRLEPLGERLTDTVSTALFKAAQLEVVRLVLPRGHTMREHRVQGEITLQCMEGALDLTVNGRTQRMQAGDLVYLAAGQPHALAAVQDTALLLTICLLPAA</sequence>
<dbReference type="InterPro" id="IPR013096">
    <property type="entry name" value="Cupin_2"/>
</dbReference>
<evidence type="ECO:0000313" key="3">
    <source>
        <dbReference type="Proteomes" id="UP000216225"/>
    </source>
</evidence>
<dbReference type="Gene3D" id="2.60.120.10">
    <property type="entry name" value="Jelly Rolls"/>
    <property type="match status" value="1"/>
</dbReference>
<reference evidence="2 3" key="1">
    <citation type="submission" date="2018-09" db="EMBL/GenBank/DDBJ databases">
        <title>Genome comparison of Alicycliphilus sp. BQ1, a polyurethanolytic bacterium, with its closest phylogenetic relatives Alicycliphilus denitrificans BC and K601, unable to attack polyurethane.</title>
        <authorList>
            <person name="Loza-Tavera H."/>
            <person name="Lozano L."/>
            <person name="Cevallos M."/>
            <person name="Maya-Lucas O."/>
            <person name="Garcia-Mena J."/>
            <person name="Hernandez J."/>
        </authorList>
    </citation>
    <scope>NUCLEOTIDE SEQUENCE [LARGE SCALE GENOMIC DNA]</scope>
    <source>
        <strain evidence="2 3">BQ1</strain>
    </source>
</reference>
<comment type="caution">
    <text evidence="2">The sequence shown here is derived from an EMBL/GenBank/DDBJ whole genome shotgun (WGS) entry which is preliminary data.</text>
</comment>
<proteinExistence type="predicted"/>
<dbReference type="Proteomes" id="UP000216225">
    <property type="component" value="Unassembled WGS sequence"/>
</dbReference>
<dbReference type="RefSeq" id="WP_094435021.1">
    <property type="nucleotide sequence ID" value="NZ_NKDB02000001.1"/>
</dbReference>
<organism evidence="2 3">
    <name type="scientific">Alicycliphilus denitrificans</name>
    <dbReference type="NCBI Taxonomy" id="179636"/>
    <lineage>
        <taxon>Bacteria</taxon>
        <taxon>Pseudomonadati</taxon>
        <taxon>Pseudomonadota</taxon>
        <taxon>Betaproteobacteria</taxon>
        <taxon>Burkholderiales</taxon>
        <taxon>Comamonadaceae</taxon>
        <taxon>Alicycliphilus</taxon>
    </lineage>
</organism>
<dbReference type="PANTHER" id="PTHR37694">
    <property type="entry name" value="SLR8022 PROTEIN"/>
    <property type="match status" value="1"/>
</dbReference>
<accession>A0A3R7IHU1</accession>
<dbReference type="EMBL" id="NKDB02000001">
    <property type="protein sequence ID" value="RKJ98738.1"/>
    <property type="molecule type" value="Genomic_DNA"/>
</dbReference>
<protein>
    <submittedName>
        <fullName evidence="2">Cupin domain-containing protein</fullName>
    </submittedName>
</protein>
<gene>
    <name evidence="2" type="ORF">CE154_002985</name>
</gene>
<dbReference type="PANTHER" id="PTHR37694:SF1">
    <property type="entry name" value="SLR8022 PROTEIN"/>
    <property type="match status" value="1"/>
</dbReference>
<dbReference type="Pfam" id="PF07883">
    <property type="entry name" value="Cupin_2"/>
    <property type="match status" value="1"/>
</dbReference>
<dbReference type="SUPFAM" id="SSF51182">
    <property type="entry name" value="RmlC-like cupins"/>
    <property type="match status" value="1"/>
</dbReference>
<evidence type="ECO:0000313" key="2">
    <source>
        <dbReference type="EMBL" id="RKJ98738.1"/>
    </source>
</evidence>
<dbReference type="InterPro" id="IPR014710">
    <property type="entry name" value="RmlC-like_jellyroll"/>
</dbReference>
<dbReference type="CDD" id="cd02230">
    <property type="entry name" value="cupin_HP0902-like"/>
    <property type="match status" value="1"/>
</dbReference>
<dbReference type="AlphaFoldDB" id="A0A3R7IHU1"/>
<feature type="domain" description="Cupin type-2" evidence="1">
    <location>
        <begin position="41"/>
        <end position="103"/>
    </location>
</feature>